<sequence length="49" mass="5329">MRVTGNPDQEIETPDGSGYLEAAAAFTGKYNGRKVSGENYVEMTGEWNS</sequence>
<reference evidence="2" key="1">
    <citation type="submission" date="2016-10" db="EMBL/GenBank/DDBJ databases">
        <authorList>
            <person name="Varghese N."/>
            <person name="Submissions S."/>
        </authorList>
    </citation>
    <scope>NUCLEOTIDE SEQUENCE [LARGE SCALE GENOMIC DNA]</scope>
    <source>
        <strain evidence="2">CGMCC 4.2126</strain>
    </source>
</reference>
<dbReference type="EMBL" id="FOQY01000001">
    <property type="protein sequence ID" value="SFI10143.1"/>
    <property type="molecule type" value="Genomic_DNA"/>
</dbReference>
<proteinExistence type="predicted"/>
<organism evidence="1 2">
    <name type="scientific">Streptosporangium canum</name>
    <dbReference type="NCBI Taxonomy" id="324952"/>
    <lineage>
        <taxon>Bacteria</taxon>
        <taxon>Bacillati</taxon>
        <taxon>Actinomycetota</taxon>
        <taxon>Actinomycetes</taxon>
        <taxon>Streptosporangiales</taxon>
        <taxon>Streptosporangiaceae</taxon>
        <taxon>Streptosporangium</taxon>
    </lineage>
</organism>
<evidence type="ECO:0000313" key="2">
    <source>
        <dbReference type="Proteomes" id="UP000199111"/>
    </source>
</evidence>
<protein>
    <submittedName>
        <fullName evidence="1">Uncharacterized protein</fullName>
    </submittedName>
</protein>
<dbReference type="Proteomes" id="UP000199111">
    <property type="component" value="Unassembled WGS sequence"/>
</dbReference>
<keyword evidence="2" id="KW-1185">Reference proteome</keyword>
<dbReference type="AlphaFoldDB" id="A0A1I3FFX3"/>
<evidence type="ECO:0000313" key="1">
    <source>
        <dbReference type="EMBL" id="SFI10143.1"/>
    </source>
</evidence>
<accession>A0A1I3FFX3</accession>
<name>A0A1I3FFX3_9ACTN</name>
<gene>
    <name evidence="1" type="ORF">SAMN05216275_101149</name>
</gene>